<dbReference type="AlphaFoldDB" id="A0A8T1Q425"/>
<evidence type="ECO:0000256" key="2">
    <source>
        <dbReference type="ARBA" id="ARBA00004814"/>
    </source>
</evidence>
<keyword evidence="6" id="KW-0521">NADP</keyword>
<evidence type="ECO:0000313" key="12">
    <source>
        <dbReference type="EMBL" id="KAG6649538.1"/>
    </source>
</evidence>
<sequence>MGSCTEKEEPAKRVRVPGPIIVGAGPSGLAASACLYEHGVPSVILERSNCIASLWQHKTYDRLKLHLPKKYCALPLLGFPEHFPMYPTRDQFISYMESYAAHFSIQPRFNQSVQSAEFDSSRGFWRVKTHDLEYISRWLIVATGENAEPVIPEIVGMERFRGPIVHTTAYKSGSDFANQKVLVVGCGNSGMEVSLDLCRHSAVPHMVVRNTVHVLPREMFGFSTFGIIMALLRWFPLKLVDRLLLLAANFTIGNTDQLGLHRPKTGPIELKNVTGKTPVLDVGALSQIKSGKIKVMEGVREITRNGAKFMDGQEKEFDSIILATGYKSNVPTWLKGCGFFTKDGMPQTPFPNGWKGENGLYTVGFTRRGLLGTASDAVRIANDVADQWRTIKDCCNSHIILLKNRNKNKLVVEEEVDDLDQRNINRGLG</sequence>
<dbReference type="OrthoDB" id="66881at2759"/>
<comment type="cofactor">
    <cofactor evidence="1 11">
        <name>FAD</name>
        <dbReference type="ChEBI" id="CHEBI:57692"/>
    </cofactor>
</comment>
<keyword evidence="4 11" id="KW-0285">Flavoprotein</keyword>
<dbReference type="InterPro" id="IPR050982">
    <property type="entry name" value="Auxin_biosynth/cation_transpt"/>
</dbReference>
<keyword evidence="7 11" id="KW-0560">Oxidoreductase</keyword>
<keyword evidence="9" id="KW-0073">Auxin biosynthesis</keyword>
<comment type="caution">
    <text evidence="12">The sequence shown here is derived from an EMBL/GenBank/DDBJ whole genome shotgun (WGS) entry which is preliminary data.</text>
</comment>
<accession>A0A8T1Q425</accession>
<dbReference type="Gene3D" id="3.50.50.60">
    <property type="entry name" value="FAD/NAD(P)-binding domain"/>
    <property type="match status" value="1"/>
</dbReference>
<dbReference type="InterPro" id="IPR020946">
    <property type="entry name" value="Flavin_mOase-like"/>
</dbReference>
<evidence type="ECO:0000256" key="11">
    <source>
        <dbReference type="RuleBase" id="RU361177"/>
    </source>
</evidence>
<dbReference type="PRINTS" id="PR00469">
    <property type="entry name" value="PNDRDTASEII"/>
</dbReference>
<evidence type="ECO:0000313" key="14">
    <source>
        <dbReference type="Proteomes" id="UP000811609"/>
    </source>
</evidence>
<evidence type="ECO:0000256" key="3">
    <source>
        <dbReference type="ARBA" id="ARBA00009183"/>
    </source>
</evidence>
<dbReference type="PANTHER" id="PTHR43539">
    <property type="entry name" value="FLAVIN-BINDING MONOOXYGENASE-LIKE PROTEIN (AFU_ORTHOLOGUE AFUA_4G09220)"/>
    <property type="match status" value="1"/>
</dbReference>
<evidence type="ECO:0000256" key="8">
    <source>
        <dbReference type="ARBA" id="ARBA00023033"/>
    </source>
</evidence>
<dbReference type="Proteomes" id="UP000811609">
    <property type="component" value="Chromosome 7"/>
</dbReference>
<comment type="catalytic activity">
    <reaction evidence="10">
        <text>indole-3-pyruvate + NADPH + O2 + H(+) = (indol-3-yl)acetate + CO2 + NADP(+) + H2O</text>
        <dbReference type="Rhea" id="RHEA:34331"/>
        <dbReference type="ChEBI" id="CHEBI:15377"/>
        <dbReference type="ChEBI" id="CHEBI:15378"/>
        <dbReference type="ChEBI" id="CHEBI:15379"/>
        <dbReference type="ChEBI" id="CHEBI:16526"/>
        <dbReference type="ChEBI" id="CHEBI:17640"/>
        <dbReference type="ChEBI" id="CHEBI:30854"/>
        <dbReference type="ChEBI" id="CHEBI:57783"/>
        <dbReference type="ChEBI" id="CHEBI:58349"/>
        <dbReference type="EC" id="1.14.13.168"/>
    </reaction>
</comment>
<evidence type="ECO:0000313" key="13">
    <source>
        <dbReference type="EMBL" id="KAG6706400.1"/>
    </source>
</evidence>
<dbReference type="GO" id="GO:0005789">
    <property type="term" value="C:endoplasmic reticulum membrane"/>
    <property type="evidence" value="ECO:0007669"/>
    <property type="project" value="TreeGrafter"/>
</dbReference>
<protein>
    <recommendedName>
        <fullName evidence="11">Flavin-containing monooxygenase</fullName>
        <ecNumber evidence="11">1.-.-.-</ecNumber>
    </recommendedName>
</protein>
<reference evidence="13" key="2">
    <citation type="submission" date="2021-01" db="EMBL/GenBank/DDBJ databases">
        <authorList>
            <person name="Lovell J.T."/>
            <person name="Bentley N."/>
            <person name="Bhattarai G."/>
            <person name="Jenkins J.W."/>
            <person name="Sreedasyam A."/>
            <person name="Alarcon Y."/>
            <person name="Bock C."/>
            <person name="Boston L."/>
            <person name="Carlson J."/>
            <person name="Cervantes K."/>
            <person name="Clermont K."/>
            <person name="Krom N."/>
            <person name="Kubenka K."/>
            <person name="Mamidi S."/>
            <person name="Mattison C."/>
            <person name="Monteros M."/>
            <person name="Pisani C."/>
            <person name="Plott C."/>
            <person name="Rajasekar S."/>
            <person name="Rhein H.S."/>
            <person name="Rohla C."/>
            <person name="Song M."/>
            <person name="Hilaire R.S."/>
            <person name="Shu S."/>
            <person name="Wells L."/>
            <person name="Wang X."/>
            <person name="Webber J."/>
            <person name="Heerema R.J."/>
            <person name="Klein P."/>
            <person name="Conner P."/>
            <person name="Grauke L."/>
            <person name="Grimwood J."/>
            <person name="Schmutz J."/>
            <person name="Randall J.J."/>
        </authorList>
    </citation>
    <scope>NUCLEOTIDE SEQUENCE</scope>
    <source>
        <tissue evidence="13">Leaf</tissue>
    </source>
</reference>
<gene>
    <name evidence="12" type="ORF">CIPAW_07G218900</name>
    <name evidence="13" type="ORF">I3842_07G220700</name>
</gene>
<dbReference type="PROSITE" id="PS51257">
    <property type="entry name" value="PROKAR_LIPOPROTEIN"/>
    <property type="match status" value="1"/>
</dbReference>
<name>A0A8T1Q425_CARIL</name>
<dbReference type="SUPFAM" id="SSF51905">
    <property type="entry name" value="FAD/NAD(P)-binding domain"/>
    <property type="match status" value="2"/>
</dbReference>
<keyword evidence="8 11" id="KW-0503">Monooxygenase</keyword>
<dbReference type="GO" id="GO:0004499">
    <property type="term" value="F:N,N-dimethylaniline monooxygenase activity"/>
    <property type="evidence" value="ECO:0007669"/>
    <property type="project" value="InterPro"/>
</dbReference>
<reference evidence="12" key="1">
    <citation type="submission" date="2020-12" db="EMBL/GenBank/DDBJ databases">
        <title>WGS assembly of Carya illinoinensis cv. Pawnee.</title>
        <authorList>
            <person name="Platts A."/>
            <person name="Shu S."/>
            <person name="Wright S."/>
            <person name="Barry K."/>
            <person name="Edger P."/>
            <person name="Pires J.C."/>
            <person name="Schmutz J."/>
        </authorList>
    </citation>
    <scope>NUCLEOTIDE SEQUENCE</scope>
    <source>
        <tissue evidence="12">Leaf</tissue>
    </source>
</reference>
<comment type="pathway">
    <text evidence="2">Plant hormone metabolism; auxin biosynthesis.</text>
</comment>
<organism evidence="12 14">
    <name type="scientific">Carya illinoinensis</name>
    <name type="common">Pecan</name>
    <dbReference type="NCBI Taxonomy" id="32201"/>
    <lineage>
        <taxon>Eukaryota</taxon>
        <taxon>Viridiplantae</taxon>
        <taxon>Streptophyta</taxon>
        <taxon>Embryophyta</taxon>
        <taxon>Tracheophyta</taxon>
        <taxon>Spermatophyta</taxon>
        <taxon>Magnoliopsida</taxon>
        <taxon>eudicotyledons</taxon>
        <taxon>Gunneridae</taxon>
        <taxon>Pentapetalae</taxon>
        <taxon>rosids</taxon>
        <taxon>fabids</taxon>
        <taxon>Fagales</taxon>
        <taxon>Juglandaceae</taxon>
        <taxon>Carya</taxon>
    </lineage>
</organism>
<dbReference type="GO" id="GO:0009851">
    <property type="term" value="P:auxin biosynthetic process"/>
    <property type="evidence" value="ECO:0007669"/>
    <property type="project" value="UniProtKB-KW"/>
</dbReference>
<evidence type="ECO:0000256" key="10">
    <source>
        <dbReference type="ARBA" id="ARBA00047707"/>
    </source>
</evidence>
<evidence type="ECO:0000256" key="4">
    <source>
        <dbReference type="ARBA" id="ARBA00022630"/>
    </source>
</evidence>
<evidence type="ECO:0000256" key="1">
    <source>
        <dbReference type="ARBA" id="ARBA00001974"/>
    </source>
</evidence>
<dbReference type="Proteomes" id="UP000811246">
    <property type="component" value="Chromosome 7"/>
</dbReference>
<keyword evidence="14" id="KW-1185">Reference proteome</keyword>
<dbReference type="PRINTS" id="PR00368">
    <property type="entry name" value="FADPNR"/>
</dbReference>
<evidence type="ECO:0000256" key="9">
    <source>
        <dbReference type="ARBA" id="ARBA00023070"/>
    </source>
</evidence>
<dbReference type="GO" id="GO:0050661">
    <property type="term" value="F:NADP binding"/>
    <property type="evidence" value="ECO:0007669"/>
    <property type="project" value="InterPro"/>
</dbReference>
<dbReference type="EC" id="1.-.-.-" evidence="11"/>
<evidence type="ECO:0000256" key="5">
    <source>
        <dbReference type="ARBA" id="ARBA00022827"/>
    </source>
</evidence>
<dbReference type="GO" id="GO:0103075">
    <property type="term" value="F:indole-3-pyruvate monooxygenase activity"/>
    <property type="evidence" value="ECO:0007669"/>
    <property type="project" value="UniProtKB-EC"/>
</dbReference>
<comment type="similarity">
    <text evidence="3 11">Belongs to the FMO family.</text>
</comment>
<dbReference type="FunFam" id="3.50.50.60:FF:000100">
    <property type="entry name" value="Flavin-containing monooxygenase"/>
    <property type="match status" value="1"/>
</dbReference>
<dbReference type="Pfam" id="PF00743">
    <property type="entry name" value="FMO-like"/>
    <property type="match status" value="1"/>
</dbReference>
<evidence type="ECO:0000256" key="7">
    <source>
        <dbReference type="ARBA" id="ARBA00023002"/>
    </source>
</evidence>
<proteinExistence type="inferred from homology"/>
<dbReference type="GO" id="GO:0050660">
    <property type="term" value="F:flavin adenine dinucleotide binding"/>
    <property type="evidence" value="ECO:0007669"/>
    <property type="project" value="InterPro"/>
</dbReference>
<dbReference type="PANTHER" id="PTHR43539:SF78">
    <property type="entry name" value="FLAVIN-CONTAINING MONOOXYGENASE"/>
    <property type="match status" value="1"/>
</dbReference>
<dbReference type="EMBL" id="CM031831">
    <property type="protein sequence ID" value="KAG6706400.1"/>
    <property type="molecule type" value="Genomic_DNA"/>
</dbReference>
<evidence type="ECO:0000256" key="6">
    <source>
        <dbReference type="ARBA" id="ARBA00022857"/>
    </source>
</evidence>
<keyword evidence="5 11" id="KW-0274">FAD</keyword>
<dbReference type="EMBL" id="CM031815">
    <property type="protein sequence ID" value="KAG6649538.1"/>
    <property type="molecule type" value="Genomic_DNA"/>
</dbReference>
<dbReference type="InterPro" id="IPR036188">
    <property type="entry name" value="FAD/NAD-bd_sf"/>
</dbReference>